<keyword evidence="1" id="KW-0812">Transmembrane</keyword>
<gene>
    <name evidence="3" type="ORF">BJ984_003338</name>
</gene>
<dbReference type="RefSeq" id="WP_179548986.1">
    <property type="nucleotide sequence ID" value="NZ_BSEW01000002.1"/>
</dbReference>
<protein>
    <recommendedName>
        <fullName evidence="2">DUF2510 domain-containing protein</fullName>
    </recommendedName>
</protein>
<dbReference type="EMBL" id="JACCBM010000001">
    <property type="protein sequence ID" value="NYD72180.1"/>
    <property type="molecule type" value="Genomic_DNA"/>
</dbReference>
<accession>A0A852SUB4</accession>
<proteinExistence type="predicted"/>
<dbReference type="Pfam" id="PF10708">
    <property type="entry name" value="DUF2510"/>
    <property type="match status" value="1"/>
</dbReference>
<keyword evidence="1" id="KW-1133">Transmembrane helix</keyword>
<keyword evidence="1" id="KW-0472">Membrane</keyword>
<feature type="domain" description="DUF2510" evidence="2">
    <location>
        <begin position="12"/>
        <end position="41"/>
    </location>
</feature>
<evidence type="ECO:0000313" key="3">
    <source>
        <dbReference type="EMBL" id="NYD72180.1"/>
    </source>
</evidence>
<evidence type="ECO:0000256" key="1">
    <source>
        <dbReference type="SAM" id="Phobius"/>
    </source>
</evidence>
<comment type="caution">
    <text evidence="3">The sequence shown here is derived from an EMBL/GenBank/DDBJ whole genome shotgun (WGS) entry which is preliminary data.</text>
</comment>
<feature type="transmembrane region" description="Helical" evidence="1">
    <location>
        <begin position="133"/>
        <end position="159"/>
    </location>
</feature>
<keyword evidence="4" id="KW-1185">Reference proteome</keyword>
<reference evidence="3 4" key="1">
    <citation type="submission" date="2020-07" db="EMBL/GenBank/DDBJ databases">
        <title>Sequencing the genomes of 1000 actinobacteria strains.</title>
        <authorList>
            <person name="Klenk H.-P."/>
        </authorList>
    </citation>
    <scope>NUCLEOTIDE SEQUENCE [LARGE SCALE GENOMIC DNA]</scope>
    <source>
        <strain evidence="3 4">DSM 26474</strain>
    </source>
</reference>
<organism evidence="3 4">
    <name type="scientific">Herbiconiux flava</name>
    <dbReference type="NCBI Taxonomy" id="881268"/>
    <lineage>
        <taxon>Bacteria</taxon>
        <taxon>Bacillati</taxon>
        <taxon>Actinomycetota</taxon>
        <taxon>Actinomycetes</taxon>
        <taxon>Micrococcales</taxon>
        <taxon>Microbacteriaceae</taxon>
        <taxon>Herbiconiux</taxon>
    </lineage>
</organism>
<feature type="transmembrane region" description="Helical" evidence="1">
    <location>
        <begin position="99"/>
        <end position="121"/>
    </location>
</feature>
<feature type="transmembrane region" description="Helical" evidence="1">
    <location>
        <begin position="66"/>
        <end position="87"/>
    </location>
</feature>
<dbReference type="AlphaFoldDB" id="A0A852SUB4"/>
<sequence>MSDQTEGVLLPPGWYADPQDPARERWWSGASWTKFDHRAAKPGLFGEAHARAFWPGANALARRALLLLRIGLVLLFVVMATSIWATAAGVALTGTVVGGFVSMLLCCVGFGVAGLVFGVRAMGASAALGGGGVAVHSTVASGVLVLWALTLFAFALVLIA</sequence>
<name>A0A852SUB4_9MICO</name>
<dbReference type="Proteomes" id="UP000549913">
    <property type="component" value="Unassembled WGS sequence"/>
</dbReference>
<dbReference type="InterPro" id="IPR018929">
    <property type="entry name" value="DUF2510"/>
</dbReference>
<evidence type="ECO:0000313" key="4">
    <source>
        <dbReference type="Proteomes" id="UP000549913"/>
    </source>
</evidence>
<evidence type="ECO:0000259" key="2">
    <source>
        <dbReference type="Pfam" id="PF10708"/>
    </source>
</evidence>